<dbReference type="InterPro" id="IPR027843">
    <property type="entry name" value="DUF4440"/>
</dbReference>
<dbReference type="Proteomes" id="UP000027778">
    <property type="component" value="Unassembled WGS sequence"/>
</dbReference>
<gene>
    <name evidence="2" type="ORF">BAGA_15280</name>
</gene>
<dbReference type="Pfam" id="PF14534">
    <property type="entry name" value="DUF4440"/>
    <property type="match status" value="1"/>
</dbReference>
<dbReference type="InterPro" id="IPR032710">
    <property type="entry name" value="NTF2-like_dom_sf"/>
</dbReference>
<proteinExistence type="predicted"/>
<dbReference type="AlphaFoldDB" id="A0A073K6J6"/>
<accession>A0A073K6J6</accession>
<dbReference type="STRING" id="574375.AZF08_09895"/>
<evidence type="ECO:0000259" key="1">
    <source>
        <dbReference type="Pfam" id="PF14534"/>
    </source>
</evidence>
<keyword evidence="3" id="KW-1185">Reference proteome</keyword>
<evidence type="ECO:0000313" key="3">
    <source>
        <dbReference type="Proteomes" id="UP000027778"/>
    </source>
</evidence>
<comment type="caution">
    <text evidence="2">The sequence shown here is derived from an EMBL/GenBank/DDBJ whole genome shotgun (WGS) entry which is preliminary data.</text>
</comment>
<dbReference type="SUPFAM" id="SSF54427">
    <property type="entry name" value="NTF2-like"/>
    <property type="match status" value="1"/>
</dbReference>
<dbReference type="RefSeq" id="WP_033676529.1">
    <property type="nucleotide sequence ID" value="NZ_JOTM01000023.1"/>
</dbReference>
<protein>
    <recommendedName>
        <fullName evidence="1">DUF4440 domain-containing protein</fullName>
    </recommendedName>
</protein>
<organism evidence="2 3">
    <name type="scientific">Bacillus gaemokensis</name>
    <dbReference type="NCBI Taxonomy" id="574375"/>
    <lineage>
        <taxon>Bacteria</taxon>
        <taxon>Bacillati</taxon>
        <taxon>Bacillota</taxon>
        <taxon>Bacilli</taxon>
        <taxon>Bacillales</taxon>
        <taxon>Bacillaceae</taxon>
        <taxon>Bacillus</taxon>
        <taxon>Bacillus cereus group</taxon>
    </lineage>
</organism>
<dbReference type="NCBIfam" id="TIGR02246">
    <property type="entry name" value="SgcJ/EcaC family oxidoreductase"/>
    <property type="match status" value="1"/>
</dbReference>
<dbReference type="InterPro" id="IPR011944">
    <property type="entry name" value="Steroid_delta5-4_isomerase"/>
</dbReference>
<sequence>MSRGYDSKENQQEEMKAIKRTITEMETAFNTHDADELDRHFTLNATWVNVLGERLSGWKQINEVHKVILTGPLRNSYACYKVESINFVRSDVAIAHIRQYPTTSEGEIIKDGQGSLAIYVMVKEKETWQLAAGQNTLIQAPTHTDV</sequence>
<evidence type="ECO:0000313" key="2">
    <source>
        <dbReference type="EMBL" id="KEK22889.1"/>
    </source>
</evidence>
<feature type="domain" description="DUF4440" evidence="1">
    <location>
        <begin position="18"/>
        <end position="130"/>
    </location>
</feature>
<dbReference type="OrthoDB" id="582247at2"/>
<name>A0A073K6J6_9BACI</name>
<dbReference type="Gene3D" id="3.10.450.50">
    <property type="match status" value="1"/>
</dbReference>
<dbReference type="eggNOG" id="COG4319">
    <property type="taxonomic scope" value="Bacteria"/>
</dbReference>
<dbReference type="EMBL" id="JOTM01000023">
    <property type="protein sequence ID" value="KEK22889.1"/>
    <property type="molecule type" value="Genomic_DNA"/>
</dbReference>
<reference evidence="2 3" key="1">
    <citation type="submission" date="2014-06" db="EMBL/GenBank/DDBJ databases">
        <title>Draft genome sequence of Bacillus gaemokensis JCM 15801 (MCCC 1A00707).</title>
        <authorList>
            <person name="Lai Q."/>
            <person name="Liu Y."/>
            <person name="Shao Z."/>
        </authorList>
    </citation>
    <scope>NUCLEOTIDE SEQUENCE [LARGE SCALE GENOMIC DNA]</scope>
    <source>
        <strain evidence="2 3">JCM 15801</strain>
    </source>
</reference>